<reference evidence="8 9" key="1">
    <citation type="journal article" date="2018" name="Mol. Biol. Evol.">
        <title>Broad Genomic Sampling Reveals a Smut Pathogenic Ancestry of the Fungal Clade Ustilaginomycotina.</title>
        <authorList>
            <person name="Kijpornyongpan T."/>
            <person name="Mondo S.J."/>
            <person name="Barry K."/>
            <person name="Sandor L."/>
            <person name="Lee J."/>
            <person name="Lipzen A."/>
            <person name="Pangilinan J."/>
            <person name="LaButti K."/>
            <person name="Hainaut M."/>
            <person name="Henrissat B."/>
            <person name="Grigoriev I.V."/>
            <person name="Spatafora J.W."/>
            <person name="Aime M.C."/>
        </authorList>
    </citation>
    <scope>NUCLEOTIDE SEQUENCE [LARGE SCALE GENOMIC DNA]</scope>
    <source>
        <strain evidence="8 9">MCA 4658</strain>
    </source>
</reference>
<proteinExistence type="predicted"/>
<dbReference type="PRINTS" id="PR00404">
    <property type="entry name" value="MADSDOMAIN"/>
</dbReference>
<dbReference type="InterPro" id="IPR036879">
    <property type="entry name" value="TF_MADSbox_sf"/>
</dbReference>
<dbReference type="SMART" id="SM00432">
    <property type="entry name" value="MADS"/>
    <property type="match status" value="1"/>
</dbReference>
<dbReference type="STRING" id="1522189.A0A316W3A0"/>
<sequence>MTTDGGSSNATHARRVDDDDDADLGIFETGSGDEDGDDSDEEGGGKKRRGKRTKAGSGGASGSQGDGKGEADSTTGRRKIRIEFIEDDSRRHITFSKRKAGIMKKAYELATLTGTQILLLVVSQTGLVYTFTTPKLAPVVKETTGKDLIRRCLES</sequence>
<evidence type="ECO:0000256" key="3">
    <source>
        <dbReference type="ARBA" id="ARBA00023125"/>
    </source>
</evidence>
<name>A0A316W3A0_9BASI</name>
<dbReference type="InParanoid" id="A0A316W3A0"/>
<dbReference type="Proteomes" id="UP000245783">
    <property type="component" value="Unassembled WGS sequence"/>
</dbReference>
<keyword evidence="3" id="KW-0238">DNA-binding</keyword>
<dbReference type="GO" id="GO:0005634">
    <property type="term" value="C:nucleus"/>
    <property type="evidence" value="ECO:0007669"/>
    <property type="project" value="UniProtKB-SubCell"/>
</dbReference>
<dbReference type="SUPFAM" id="SSF55455">
    <property type="entry name" value="SRF-like"/>
    <property type="match status" value="1"/>
</dbReference>
<dbReference type="PANTHER" id="PTHR48019">
    <property type="entry name" value="SERUM RESPONSE FACTOR HOMOLOG"/>
    <property type="match status" value="1"/>
</dbReference>
<keyword evidence="2" id="KW-0805">Transcription regulation</keyword>
<dbReference type="PROSITE" id="PS00350">
    <property type="entry name" value="MADS_BOX_1"/>
    <property type="match status" value="1"/>
</dbReference>
<feature type="compositionally biased region" description="Acidic residues" evidence="6">
    <location>
        <begin position="31"/>
        <end position="42"/>
    </location>
</feature>
<comment type="subcellular location">
    <subcellularLocation>
        <location evidence="1">Nucleus</location>
    </subcellularLocation>
</comment>
<evidence type="ECO:0000256" key="1">
    <source>
        <dbReference type="ARBA" id="ARBA00004123"/>
    </source>
</evidence>
<evidence type="ECO:0000313" key="9">
    <source>
        <dbReference type="Proteomes" id="UP000245783"/>
    </source>
</evidence>
<feature type="domain" description="MADS-box" evidence="7">
    <location>
        <begin position="75"/>
        <end position="135"/>
    </location>
</feature>
<dbReference type="OrthoDB" id="2284405at2759"/>
<feature type="compositionally biased region" description="Gly residues" evidence="6">
    <location>
        <begin position="56"/>
        <end position="66"/>
    </location>
</feature>
<evidence type="ECO:0000256" key="6">
    <source>
        <dbReference type="SAM" id="MobiDB-lite"/>
    </source>
</evidence>
<feature type="non-terminal residue" evidence="8">
    <location>
        <position position="155"/>
    </location>
</feature>
<dbReference type="EMBL" id="KZ819365">
    <property type="protein sequence ID" value="PWN43984.1"/>
    <property type="molecule type" value="Genomic_DNA"/>
</dbReference>
<feature type="compositionally biased region" description="Polar residues" evidence="6">
    <location>
        <begin position="1"/>
        <end position="11"/>
    </location>
</feature>
<dbReference type="GO" id="GO:0046983">
    <property type="term" value="F:protein dimerization activity"/>
    <property type="evidence" value="ECO:0007669"/>
    <property type="project" value="InterPro"/>
</dbReference>
<dbReference type="GO" id="GO:0000987">
    <property type="term" value="F:cis-regulatory region sequence-specific DNA binding"/>
    <property type="evidence" value="ECO:0007669"/>
    <property type="project" value="InterPro"/>
</dbReference>
<evidence type="ECO:0000256" key="4">
    <source>
        <dbReference type="ARBA" id="ARBA00023163"/>
    </source>
</evidence>
<keyword evidence="9" id="KW-1185">Reference proteome</keyword>
<dbReference type="FunFam" id="3.40.1810.10:FF:000002">
    <property type="entry name" value="Serum response factor b"/>
    <property type="match status" value="1"/>
</dbReference>
<keyword evidence="5" id="KW-0539">Nucleus</keyword>
<evidence type="ECO:0000256" key="5">
    <source>
        <dbReference type="ARBA" id="ARBA00023242"/>
    </source>
</evidence>
<dbReference type="PROSITE" id="PS50066">
    <property type="entry name" value="MADS_BOX_2"/>
    <property type="match status" value="1"/>
</dbReference>
<dbReference type="InterPro" id="IPR033897">
    <property type="entry name" value="SRF-like_MADS-box"/>
</dbReference>
<evidence type="ECO:0000313" key="8">
    <source>
        <dbReference type="EMBL" id="PWN43984.1"/>
    </source>
</evidence>
<gene>
    <name evidence="8" type="ORF">IE81DRAFT_287895</name>
</gene>
<organism evidence="8 9">
    <name type="scientific">Ceraceosorus guamensis</name>
    <dbReference type="NCBI Taxonomy" id="1522189"/>
    <lineage>
        <taxon>Eukaryota</taxon>
        <taxon>Fungi</taxon>
        <taxon>Dikarya</taxon>
        <taxon>Basidiomycota</taxon>
        <taxon>Ustilaginomycotina</taxon>
        <taxon>Exobasidiomycetes</taxon>
        <taxon>Ceraceosorales</taxon>
        <taxon>Ceraceosoraceae</taxon>
        <taxon>Ceraceosorus</taxon>
    </lineage>
</organism>
<dbReference type="Gene3D" id="3.40.1810.10">
    <property type="entry name" value="Transcription factor, MADS-box"/>
    <property type="match status" value="1"/>
</dbReference>
<dbReference type="Pfam" id="PF00319">
    <property type="entry name" value="SRF-TF"/>
    <property type="match status" value="1"/>
</dbReference>
<keyword evidence="4" id="KW-0804">Transcription</keyword>
<dbReference type="CDD" id="cd00266">
    <property type="entry name" value="MADS_SRF_like"/>
    <property type="match status" value="1"/>
</dbReference>
<dbReference type="InterPro" id="IPR050142">
    <property type="entry name" value="MADS-box/MEF2_TF"/>
</dbReference>
<dbReference type="AlphaFoldDB" id="A0A316W3A0"/>
<dbReference type="InterPro" id="IPR002100">
    <property type="entry name" value="TF_MADSbox"/>
</dbReference>
<dbReference type="RefSeq" id="XP_025371144.1">
    <property type="nucleotide sequence ID" value="XM_025511741.1"/>
</dbReference>
<dbReference type="GO" id="GO:0000981">
    <property type="term" value="F:DNA-binding transcription factor activity, RNA polymerase II-specific"/>
    <property type="evidence" value="ECO:0007669"/>
    <property type="project" value="InterPro"/>
</dbReference>
<dbReference type="GO" id="GO:0045944">
    <property type="term" value="P:positive regulation of transcription by RNA polymerase II"/>
    <property type="evidence" value="ECO:0007669"/>
    <property type="project" value="InterPro"/>
</dbReference>
<protein>
    <submittedName>
        <fullName evidence="8">SRF-TF-domain-containing protein</fullName>
    </submittedName>
</protein>
<evidence type="ECO:0000256" key="2">
    <source>
        <dbReference type="ARBA" id="ARBA00023015"/>
    </source>
</evidence>
<accession>A0A316W3A0</accession>
<feature type="region of interest" description="Disordered" evidence="6">
    <location>
        <begin position="1"/>
        <end position="78"/>
    </location>
</feature>
<evidence type="ECO:0000259" key="7">
    <source>
        <dbReference type="PROSITE" id="PS50066"/>
    </source>
</evidence>
<dbReference type="GeneID" id="37033611"/>